<accession>A0ACB7HQR0</accession>
<keyword evidence="2" id="KW-1185">Reference proteome</keyword>
<reference evidence="2" key="1">
    <citation type="journal article" date="2016" name="Nat. Biotechnol.">
        <title>Sequencing wild and cultivated cassava and related species reveals extensive interspecific hybridization and genetic diversity.</title>
        <authorList>
            <person name="Bredeson J.V."/>
            <person name="Lyons J.B."/>
            <person name="Prochnik S.E."/>
            <person name="Wu G.A."/>
            <person name="Ha C.M."/>
            <person name="Edsinger-Gonzales E."/>
            <person name="Grimwood J."/>
            <person name="Schmutz J."/>
            <person name="Rabbi I.Y."/>
            <person name="Egesi C."/>
            <person name="Nauluvula P."/>
            <person name="Lebot V."/>
            <person name="Ndunguru J."/>
            <person name="Mkamilo G."/>
            <person name="Bart R.S."/>
            <person name="Setter T.L."/>
            <person name="Gleadow R.M."/>
            <person name="Kulakow P."/>
            <person name="Ferguson M.E."/>
            <person name="Rounsley S."/>
            <person name="Rokhsar D.S."/>
        </authorList>
    </citation>
    <scope>NUCLEOTIDE SEQUENCE [LARGE SCALE GENOMIC DNA]</scope>
    <source>
        <strain evidence="2">cv. AM560-2</strain>
    </source>
</reference>
<protein>
    <submittedName>
        <fullName evidence="1">Uncharacterized protein</fullName>
    </submittedName>
</protein>
<organism evidence="1 2">
    <name type="scientific">Manihot esculenta</name>
    <name type="common">Cassava</name>
    <name type="synonym">Jatropha manihot</name>
    <dbReference type="NCBI Taxonomy" id="3983"/>
    <lineage>
        <taxon>Eukaryota</taxon>
        <taxon>Viridiplantae</taxon>
        <taxon>Streptophyta</taxon>
        <taxon>Embryophyta</taxon>
        <taxon>Tracheophyta</taxon>
        <taxon>Spermatophyta</taxon>
        <taxon>Magnoliopsida</taxon>
        <taxon>eudicotyledons</taxon>
        <taxon>Gunneridae</taxon>
        <taxon>Pentapetalae</taxon>
        <taxon>rosids</taxon>
        <taxon>fabids</taxon>
        <taxon>Malpighiales</taxon>
        <taxon>Euphorbiaceae</taxon>
        <taxon>Crotonoideae</taxon>
        <taxon>Manihoteae</taxon>
        <taxon>Manihot</taxon>
    </lineage>
</organism>
<name>A0ACB7HQR0_MANES</name>
<comment type="caution">
    <text evidence="1">The sequence shown here is derived from an EMBL/GenBank/DDBJ whole genome shotgun (WGS) entry which is preliminary data.</text>
</comment>
<gene>
    <name evidence="1" type="ORF">MANES_05G115092v8</name>
</gene>
<evidence type="ECO:0000313" key="1">
    <source>
        <dbReference type="EMBL" id="KAG8654335.1"/>
    </source>
</evidence>
<sequence>MQKCQKLKDEIERLINDSTLWKFTREDREERRPEPKVRTTENTTDSEPMGVIHVIVRGPNDGKEKKAKQEIRFGPADKATRFFHNDPLVVSVSLYNFVNFITLDVFKKIGLKRNNFAKVSYPLVGLGDKTVAVLGTINLSLVLGVEKHKRKLYAKFAVVDIPLAYNVILGRPVLNYHGIVINTGAMCLKL</sequence>
<evidence type="ECO:0000313" key="2">
    <source>
        <dbReference type="Proteomes" id="UP000091857"/>
    </source>
</evidence>
<dbReference type="EMBL" id="CM004391">
    <property type="protein sequence ID" value="KAG8654335.1"/>
    <property type="molecule type" value="Genomic_DNA"/>
</dbReference>
<proteinExistence type="predicted"/>
<dbReference type="Proteomes" id="UP000091857">
    <property type="component" value="Chromosome 5"/>
</dbReference>